<evidence type="ECO:0000256" key="4">
    <source>
        <dbReference type="ARBA" id="ARBA00022618"/>
    </source>
</evidence>
<dbReference type="Pfam" id="PF06136">
    <property type="entry name" value="SOK"/>
    <property type="match status" value="1"/>
</dbReference>
<dbReference type="GO" id="GO:0090708">
    <property type="term" value="P:specification of plant organ axis polarity"/>
    <property type="evidence" value="ECO:0007669"/>
    <property type="project" value="UniProtKB-ARBA"/>
</dbReference>
<evidence type="ECO:0000313" key="11">
    <source>
        <dbReference type="Proteomes" id="UP000639772"/>
    </source>
</evidence>
<evidence type="ECO:0000313" key="10">
    <source>
        <dbReference type="EMBL" id="KAG0461964.1"/>
    </source>
</evidence>
<proteinExistence type="inferred from homology"/>
<dbReference type="Proteomes" id="UP000639772">
    <property type="component" value="Chromosome 11"/>
</dbReference>
<dbReference type="GO" id="GO:0005886">
    <property type="term" value="C:plasma membrane"/>
    <property type="evidence" value="ECO:0007669"/>
    <property type="project" value="UniProtKB-SubCell"/>
</dbReference>
<dbReference type="GO" id="GO:2000067">
    <property type="term" value="P:regulation of root morphogenesis"/>
    <property type="evidence" value="ECO:0007669"/>
    <property type="project" value="UniProtKB-ARBA"/>
</dbReference>
<accession>A0A835UG99</accession>
<dbReference type="InterPro" id="IPR048351">
    <property type="entry name" value="SOK_DIX"/>
</dbReference>
<sequence>MALNEAFSSGGPPQFDVIHSYRRIPWEMEGSSRRHRVQVSPERFMVWTEPSTKRKMQCRRVSVVYFLCKNSNFEHPHVIKVPISSPEGLYLRDVINRLVILRGNYMRKTYSWSFKRSYRNGFVWQDLAEDDLILPVQGTEYILKGSLIDRVATEMLHGSNNYLKSMKNPVLHQLQQFICSGAEQASSLFPVTAMRESKPLSAPTPPHSLGDDQSLHFQRRSEVAVGVIRSGEFKVCKLSGDLDASTNDEDGGQKIAQESGARTTHVSAGGVPDFKLNGVQNKTEQPNDFIQEEVSPTPIDCAAHKVGRIDTLASLIHAEVCMLDRCGITKDGLAVSKAKTKRKNAFFQLITCSSIM</sequence>
<feature type="domain" description="SOSEKI DIX-like" evidence="9">
    <location>
        <begin position="61"/>
        <end position="146"/>
    </location>
</feature>
<evidence type="ECO:0000256" key="2">
    <source>
        <dbReference type="ARBA" id="ARBA00022473"/>
    </source>
</evidence>
<dbReference type="PANTHER" id="PTHR31083">
    <property type="entry name" value="UPSTREAM OF FLC PROTEIN (DUF966)"/>
    <property type="match status" value="1"/>
</dbReference>
<dbReference type="AlphaFoldDB" id="A0A835UG99"/>
<comment type="subcellular location">
    <subcellularLocation>
        <location evidence="1">Cell membrane</location>
        <topology evidence="1">Peripheral membrane protein</topology>
        <orientation evidence="1">Cytoplasmic side</orientation>
    </subcellularLocation>
</comment>
<dbReference type="GO" id="GO:0051258">
    <property type="term" value="P:protein polymerization"/>
    <property type="evidence" value="ECO:0007669"/>
    <property type="project" value="UniProtKB-ARBA"/>
</dbReference>
<dbReference type="PIRSF" id="PIRSF031043">
    <property type="entry name" value="UCP031043"/>
    <property type="match status" value="1"/>
</dbReference>
<organism evidence="10 11">
    <name type="scientific">Vanilla planifolia</name>
    <name type="common">Vanilla</name>
    <dbReference type="NCBI Taxonomy" id="51239"/>
    <lineage>
        <taxon>Eukaryota</taxon>
        <taxon>Viridiplantae</taxon>
        <taxon>Streptophyta</taxon>
        <taxon>Embryophyta</taxon>
        <taxon>Tracheophyta</taxon>
        <taxon>Spermatophyta</taxon>
        <taxon>Magnoliopsida</taxon>
        <taxon>Liliopsida</taxon>
        <taxon>Asparagales</taxon>
        <taxon>Orchidaceae</taxon>
        <taxon>Vanilloideae</taxon>
        <taxon>Vanilleae</taxon>
        <taxon>Vanilla</taxon>
    </lineage>
</organism>
<evidence type="ECO:0000259" key="9">
    <source>
        <dbReference type="Pfam" id="PF06136"/>
    </source>
</evidence>
<dbReference type="GO" id="GO:0051302">
    <property type="term" value="P:regulation of cell division"/>
    <property type="evidence" value="ECO:0007669"/>
    <property type="project" value="UniProtKB-ARBA"/>
</dbReference>
<evidence type="ECO:0000256" key="7">
    <source>
        <dbReference type="ARBA" id="ARBA00024211"/>
    </source>
</evidence>
<comment type="subunit">
    <text evidence="8">Homodimer. Forms long polymer filaments with other SOKs proteins polymers (e.g. SOK1, SOK2, SOK3 and SOK4) crucial for polar localization and biological activity. Binds to ANGUSTIFOLIA (AN).</text>
</comment>
<dbReference type="EMBL" id="JADCNM010000011">
    <property type="protein sequence ID" value="KAG0461964.1"/>
    <property type="molecule type" value="Genomic_DNA"/>
</dbReference>
<dbReference type="GO" id="GO:0051301">
    <property type="term" value="P:cell division"/>
    <property type="evidence" value="ECO:0007669"/>
    <property type="project" value="UniProtKB-KW"/>
</dbReference>
<keyword evidence="5" id="KW-0472">Membrane</keyword>
<keyword evidence="4" id="KW-0132">Cell division</keyword>
<evidence type="ECO:0000256" key="3">
    <source>
        <dbReference type="ARBA" id="ARBA00022475"/>
    </source>
</evidence>
<comment type="caution">
    <text evidence="10">The sequence shown here is derived from an EMBL/GenBank/DDBJ whole genome shotgun (WGS) entry which is preliminary data.</text>
</comment>
<gene>
    <name evidence="10" type="ORF">HPP92_020440</name>
</gene>
<dbReference type="PANTHER" id="PTHR31083:SF6">
    <property type="entry name" value="PROTEIN SOSEKI 3"/>
    <property type="match status" value="1"/>
</dbReference>
<evidence type="ECO:0000256" key="8">
    <source>
        <dbReference type="ARBA" id="ARBA00046534"/>
    </source>
</evidence>
<comment type="similarity">
    <text evidence="7">Belongs to the SOSEKI family.</text>
</comment>
<reference evidence="10 11" key="1">
    <citation type="journal article" date="2020" name="Nat. Food">
        <title>A phased Vanilla planifolia genome enables genetic improvement of flavour and production.</title>
        <authorList>
            <person name="Hasing T."/>
            <person name="Tang H."/>
            <person name="Brym M."/>
            <person name="Khazi F."/>
            <person name="Huang T."/>
            <person name="Chambers A.H."/>
        </authorList>
    </citation>
    <scope>NUCLEOTIDE SEQUENCE [LARGE SCALE GENOMIC DNA]</scope>
    <source>
        <tissue evidence="10">Leaf</tissue>
    </source>
</reference>
<dbReference type="InterPro" id="IPR021182">
    <property type="entry name" value="SOK_magnoliopsida"/>
</dbReference>
<evidence type="ECO:0000256" key="6">
    <source>
        <dbReference type="ARBA" id="ARBA00023306"/>
    </source>
</evidence>
<keyword evidence="2" id="KW-0217">Developmental protein</keyword>
<dbReference type="InterPro" id="IPR010369">
    <property type="entry name" value="SOK"/>
</dbReference>
<protein>
    <recommendedName>
        <fullName evidence="9">SOSEKI DIX-like domain-containing protein</fullName>
    </recommendedName>
</protein>
<evidence type="ECO:0000256" key="5">
    <source>
        <dbReference type="ARBA" id="ARBA00023136"/>
    </source>
</evidence>
<evidence type="ECO:0000256" key="1">
    <source>
        <dbReference type="ARBA" id="ARBA00004413"/>
    </source>
</evidence>
<name>A0A835UG99_VANPL</name>
<dbReference type="OrthoDB" id="1280899at2759"/>
<keyword evidence="6" id="KW-0131">Cell cycle</keyword>
<keyword evidence="3" id="KW-1003">Cell membrane</keyword>